<sequence length="141" mass="14387">MRLVEVDEFEDSGMSSKFRLSPGVELLKIYFSLSSIGSEFVGTSKGRVSHGLEMERELLLVIEEGGGGFGGWLVGLCGGGGEVGGELIYVAEGDEGGSEKGQVDEGSGSFVGGIVGEEDGSGGFSGGSRGGEKDVVGREGK</sequence>
<evidence type="ECO:0000256" key="1">
    <source>
        <dbReference type="SAM" id="MobiDB-lite"/>
    </source>
</evidence>
<protein>
    <submittedName>
        <fullName evidence="2">Uncharacterized protein</fullName>
    </submittedName>
</protein>
<proteinExistence type="predicted"/>
<accession>A0AAE2CZ05</accession>
<dbReference type="Proteomes" id="UP001293254">
    <property type="component" value="Unassembled WGS sequence"/>
</dbReference>
<evidence type="ECO:0000313" key="3">
    <source>
        <dbReference type="Proteomes" id="UP001293254"/>
    </source>
</evidence>
<feature type="compositionally biased region" description="Basic and acidic residues" evidence="1">
    <location>
        <begin position="130"/>
        <end position="141"/>
    </location>
</feature>
<feature type="compositionally biased region" description="Gly residues" evidence="1">
    <location>
        <begin position="109"/>
        <end position="129"/>
    </location>
</feature>
<gene>
    <name evidence="2" type="ORF">Salat_0258300</name>
</gene>
<dbReference type="AlphaFoldDB" id="A0AAE2CZ05"/>
<evidence type="ECO:0000313" key="2">
    <source>
        <dbReference type="EMBL" id="KAK4439234.1"/>
    </source>
</evidence>
<keyword evidence="3" id="KW-1185">Reference proteome</keyword>
<reference evidence="2" key="2">
    <citation type="journal article" date="2024" name="Plant">
        <title>Genomic evolution and insights into agronomic trait innovations of Sesamum species.</title>
        <authorList>
            <person name="Miao H."/>
            <person name="Wang L."/>
            <person name="Qu L."/>
            <person name="Liu H."/>
            <person name="Sun Y."/>
            <person name="Le M."/>
            <person name="Wang Q."/>
            <person name="Wei S."/>
            <person name="Zheng Y."/>
            <person name="Lin W."/>
            <person name="Duan Y."/>
            <person name="Cao H."/>
            <person name="Xiong S."/>
            <person name="Wang X."/>
            <person name="Wei L."/>
            <person name="Li C."/>
            <person name="Ma Q."/>
            <person name="Ju M."/>
            <person name="Zhao R."/>
            <person name="Li G."/>
            <person name="Mu C."/>
            <person name="Tian Q."/>
            <person name="Mei H."/>
            <person name="Zhang T."/>
            <person name="Gao T."/>
            <person name="Zhang H."/>
        </authorList>
    </citation>
    <scope>NUCLEOTIDE SEQUENCE</scope>
    <source>
        <strain evidence="2">3651</strain>
    </source>
</reference>
<reference evidence="2" key="1">
    <citation type="submission" date="2020-06" db="EMBL/GenBank/DDBJ databases">
        <authorList>
            <person name="Li T."/>
            <person name="Hu X."/>
            <person name="Zhang T."/>
            <person name="Song X."/>
            <person name="Zhang H."/>
            <person name="Dai N."/>
            <person name="Sheng W."/>
            <person name="Hou X."/>
            <person name="Wei L."/>
        </authorList>
    </citation>
    <scope>NUCLEOTIDE SEQUENCE</scope>
    <source>
        <strain evidence="2">3651</strain>
        <tissue evidence="2">Leaf</tissue>
    </source>
</reference>
<comment type="caution">
    <text evidence="2">The sequence shown here is derived from an EMBL/GenBank/DDBJ whole genome shotgun (WGS) entry which is preliminary data.</text>
</comment>
<name>A0AAE2CZ05_9LAMI</name>
<feature type="region of interest" description="Disordered" evidence="1">
    <location>
        <begin position="94"/>
        <end position="141"/>
    </location>
</feature>
<organism evidence="2 3">
    <name type="scientific">Sesamum alatum</name>
    <dbReference type="NCBI Taxonomy" id="300844"/>
    <lineage>
        <taxon>Eukaryota</taxon>
        <taxon>Viridiplantae</taxon>
        <taxon>Streptophyta</taxon>
        <taxon>Embryophyta</taxon>
        <taxon>Tracheophyta</taxon>
        <taxon>Spermatophyta</taxon>
        <taxon>Magnoliopsida</taxon>
        <taxon>eudicotyledons</taxon>
        <taxon>Gunneridae</taxon>
        <taxon>Pentapetalae</taxon>
        <taxon>asterids</taxon>
        <taxon>lamiids</taxon>
        <taxon>Lamiales</taxon>
        <taxon>Pedaliaceae</taxon>
        <taxon>Sesamum</taxon>
    </lineage>
</organism>
<dbReference type="EMBL" id="JACGWO010000001">
    <property type="protein sequence ID" value="KAK4439234.1"/>
    <property type="molecule type" value="Genomic_DNA"/>
</dbReference>